<organism evidence="3 4">
    <name type="scientific">Denitrobaculum tricleocarpae</name>
    <dbReference type="NCBI Taxonomy" id="2591009"/>
    <lineage>
        <taxon>Bacteria</taxon>
        <taxon>Pseudomonadati</taxon>
        <taxon>Pseudomonadota</taxon>
        <taxon>Alphaproteobacteria</taxon>
        <taxon>Rhodospirillales</taxon>
        <taxon>Rhodospirillaceae</taxon>
        <taxon>Denitrobaculum</taxon>
    </lineage>
</organism>
<sequence>MIETRKEGAVLIVVNSDPGTRNALTPEFYRGFRELLEDAGGDTSVAAIVLTGAGDFFCSGGNLTVLKERTTMKESERRQGIDKLHSLITAMRACPKPIVAAIEGGAAGAGVSMALACDMVVAARDAYFSVAYVKIGLTPDGGATAFLSRSLPRQLVSELCLTGDRVGVQRLYDLGTINRIVETGQAVDEATAIAQRLAQGPEGAMARIKHLVDSGATTTLDEQLELEAQSMAASFGTAEGAEGIAAFLEKRKPRFRPMADDEAGDPT</sequence>
<dbReference type="GO" id="GO:0004300">
    <property type="term" value="F:enoyl-CoA hydratase activity"/>
    <property type="evidence" value="ECO:0007669"/>
    <property type="project" value="UniProtKB-EC"/>
</dbReference>
<dbReference type="NCBIfam" id="NF005700">
    <property type="entry name" value="PRK07511.1"/>
    <property type="match status" value="1"/>
</dbReference>
<dbReference type="EMBL" id="VHSH01000001">
    <property type="protein sequence ID" value="TQV83158.1"/>
    <property type="molecule type" value="Genomic_DNA"/>
</dbReference>
<comment type="similarity">
    <text evidence="1 2">Belongs to the enoyl-CoA hydratase/isomerase family.</text>
</comment>
<dbReference type="InterPro" id="IPR018376">
    <property type="entry name" value="Enoyl-CoA_hyd/isom_CS"/>
</dbReference>
<dbReference type="RefSeq" id="WP_142894149.1">
    <property type="nucleotide sequence ID" value="NZ_ML660052.1"/>
</dbReference>
<name>A0A545U127_9PROT</name>
<dbReference type="Pfam" id="PF00378">
    <property type="entry name" value="ECH_1"/>
    <property type="match status" value="1"/>
</dbReference>
<accession>A0A545U127</accession>
<dbReference type="PANTHER" id="PTHR43459">
    <property type="entry name" value="ENOYL-COA HYDRATASE"/>
    <property type="match status" value="1"/>
</dbReference>
<proteinExistence type="inferred from homology"/>
<keyword evidence="4" id="KW-1185">Reference proteome</keyword>
<keyword evidence="3" id="KW-0456">Lyase</keyword>
<dbReference type="Gene3D" id="1.10.12.10">
    <property type="entry name" value="Lyase 2-enoyl-coa Hydratase, Chain A, domain 2"/>
    <property type="match status" value="1"/>
</dbReference>
<dbReference type="AlphaFoldDB" id="A0A545U127"/>
<dbReference type="Gene3D" id="3.90.226.10">
    <property type="entry name" value="2-enoyl-CoA Hydratase, Chain A, domain 1"/>
    <property type="match status" value="1"/>
</dbReference>
<evidence type="ECO:0000256" key="2">
    <source>
        <dbReference type="RuleBase" id="RU003707"/>
    </source>
</evidence>
<comment type="caution">
    <text evidence="3">The sequence shown here is derived from an EMBL/GenBank/DDBJ whole genome shotgun (WGS) entry which is preliminary data.</text>
</comment>
<evidence type="ECO:0000313" key="3">
    <source>
        <dbReference type="EMBL" id="TQV83158.1"/>
    </source>
</evidence>
<dbReference type="PANTHER" id="PTHR43459:SF1">
    <property type="entry name" value="EG:BACN32G11.4 PROTEIN"/>
    <property type="match status" value="1"/>
</dbReference>
<dbReference type="NCBIfam" id="NF046063">
    <property type="entry name" value="oxepin_alt"/>
    <property type="match status" value="1"/>
</dbReference>
<gene>
    <name evidence="3" type="ORF">FKG95_00715</name>
</gene>
<dbReference type="OrthoDB" id="9781757at2"/>
<dbReference type="InterPro" id="IPR014748">
    <property type="entry name" value="Enoyl-CoA_hydra_C"/>
</dbReference>
<dbReference type="EC" id="4.2.1.17" evidence="3"/>
<dbReference type="InterPro" id="IPR029045">
    <property type="entry name" value="ClpP/crotonase-like_dom_sf"/>
</dbReference>
<dbReference type="Proteomes" id="UP000315252">
    <property type="component" value="Unassembled WGS sequence"/>
</dbReference>
<dbReference type="InterPro" id="IPR001753">
    <property type="entry name" value="Enoyl-CoA_hydra/iso"/>
</dbReference>
<evidence type="ECO:0000256" key="1">
    <source>
        <dbReference type="ARBA" id="ARBA00005254"/>
    </source>
</evidence>
<dbReference type="SUPFAM" id="SSF52096">
    <property type="entry name" value="ClpP/crotonase"/>
    <property type="match status" value="1"/>
</dbReference>
<reference evidence="3 4" key="1">
    <citation type="submission" date="2019-06" db="EMBL/GenBank/DDBJ databases">
        <title>Whole genome sequence for Rhodospirillaceae sp. R148.</title>
        <authorList>
            <person name="Wang G."/>
        </authorList>
    </citation>
    <scope>NUCLEOTIDE SEQUENCE [LARGE SCALE GENOMIC DNA]</scope>
    <source>
        <strain evidence="3 4">R148</strain>
    </source>
</reference>
<evidence type="ECO:0000313" key="4">
    <source>
        <dbReference type="Proteomes" id="UP000315252"/>
    </source>
</evidence>
<dbReference type="CDD" id="cd06558">
    <property type="entry name" value="crotonase-like"/>
    <property type="match status" value="1"/>
</dbReference>
<dbReference type="PROSITE" id="PS00166">
    <property type="entry name" value="ENOYL_COA_HYDRATASE"/>
    <property type="match status" value="1"/>
</dbReference>
<protein>
    <submittedName>
        <fullName evidence="3">Enoyl-CoA hydratase</fullName>
        <ecNumber evidence="3">4.2.1.17</ecNumber>
    </submittedName>
</protein>